<dbReference type="InterPro" id="IPR049427">
    <property type="entry name" value="Acyl-ACP_TE_C"/>
</dbReference>
<dbReference type="InterPro" id="IPR002864">
    <property type="entry name" value="Acyl-ACP_thioesterase_NHD"/>
</dbReference>
<keyword evidence="11" id="KW-1185">Reference proteome</keyword>
<dbReference type="SUPFAM" id="SSF54637">
    <property type="entry name" value="Thioesterase/thiol ester dehydrase-isomerase"/>
    <property type="match status" value="2"/>
</dbReference>
<dbReference type="InterPro" id="IPR045023">
    <property type="entry name" value="FATA/B"/>
</dbReference>
<dbReference type="RefSeq" id="WP_267300630.1">
    <property type="nucleotide sequence ID" value="NZ_JAOQJZ010000003.1"/>
</dbReference>
<gene>
    <name evidence="10" type="ORF">OCV57_04845</name>
</gene>
<dbReference type="Gene3D" id="3.10.129.10">
    <property type="entry name" value="Hotdog Thioesterase"/>
    <property type="match status" value="1"/>
</dbReference>
<dbReference type="InterPro" id="IPR029069">
    <property type="entry name" value="HotDog_dom_sf"/>
</dbReference>
<evidence type="ECO:0000256" key="2">
    <source>
        <dbReference type="ARBA" id="ARBA00022516"/>
    </source>
</evidence>
<evidence type="ECO:0000259" key="9">
    <source>
        <dbReference type="Pfam" id="PF20791"/>
    </source>
</evidence>
<evidence type="ECO:0000256" key="3">
    <source>
        <dbReference type="ARBA" id="ARBA00022801"/>
    </source>
</evidence>
<organism evidence="10 11">
    <name type="scientific">Hominimerdicola aceti</name>
    <dbReference type="NCBI Taxonomy" id="2981726"/>
    <lineage>
        <taxon>Bacteria</taxon>
        <taxon>Bacillati</taxon>
        <taxon>Bacillota</taxon>
        <taxon>Clostridia</taxon>
        <taxon>Eubacteriales</taxon>
        <taxon>Oscillospiraceae</taxon>
        <taxon>Hominimerdicola</taxon>
    </lineage>
</organism>
<evidence type="ECO:0000256" key="6">
    <source>
        <dbReference type="ARBA" id="ARBA00023098"/>
    </source>
</evidence>
<protein>
    <submittedName>
        <fullName evidence="10">Thioesterase</fullName>
    </submittedName>
</protein>
<evidence type="ECO:0000256" key="5">
    <source>
        <dbReference type="ARBA" id="ARBA00022946"/>
    </source>
</evidence>
<keyword evidence="5" id="KW-0809">Transit peptide</keyword>
<evidence type="ECO:0000256" key="4">
    <source>
        <dbReference type="ARBA" id="ARBA00022832"/>
    </source>
</evidence>
<accession>A0AAE3LHA6</accession>
<evidence type="ECO:0000313" key="10">
    <source>
        <dbReference type="EMBL" id="MCU6705255.1"/>
    </source>
</evidence>
<evidence type="ECO:0000256" key="1">
    <source>
        <dbReference type="ARBA" id="ARBA00006500"/>
    </source>
</evidence>
<dbReference type="Proteomes" id="UP001208131">
    <property type="component" value="Unassembled WGS sequence"/>
</dbReference>
<feature type="domain" description="Acyl-ACP thioesterase-like C-terminal" evidence="9">
    <location>
        <begin position="155"/>
        <end position="212"/>
    </location>
</feature>
<comment type="similarity">
    <text evidence="1">Belongs to the acyl-ACP thioesterase family.</text>
</comment>
<dbReference type="Pfam" id="PF20791">
    <property type="entry name" value="Acyl-ACP_TE_C"/>
    <property type="match status" value="1"/>
</dbReference>
<keyword evidence="7" id="KW-0275">Fatty acid biosynthesis</keyword>
<keyword evidence="6" id="KW-0443">Lipid metabolism</keyword>
<feature type="domain" description="Acyl-ACP thioesterase N-terminal hotdog" evidence="8">
    <location>
        <begin position="2"/>
        <end position="126"/>
    </location>
</feature>
<proteinExistence type="inferred from homology"/>
<dbReference type="CDD" id="cd00586">
    <property type="entry name" value="4HBT"/>
    <property type="match status" value="1"/>
</dbReference>
<dbReference type="AlphaFoldDB" id="A0AAE3LHA6"/>
<dbReference type="GO" id="GO:0016297">
    <property type="term" value="F:fatty acyl-[ACP] hydrolase activity"/>
    <property type="evidence" value="ECO:0007669"/>
    <property type="project" value="InterPro"/>
</dbReference>
<dbReference type="PANTHER" id="PTHR31727:SF6">
    <property type="entry name" value="OLEOYL-ACYL CARRIER PROTEIN THIOESTERASE 1, CHLOROPLASTIC"/>
    <property type="match status" value="1"/>
</dbReference>
<keyword evidence="4" id="KW-0276">Fatty acid metabolism</keyword>
<dbReference type="GO" id="GO:0000036">
    <property type="term" value="F:acyl carrier activity"/>
    <property type="evidence" value="ECO:0007669"/>
    <property type="project" value="TreeGrafter"/>
</dbReference>
<reference evidence="10 11" key="1">
    <citation type="journal article" date="2021" name="ISME Commun">
        <title>Automated analysis of genomic sequences facilitates high-throughput and comprehensive description of bacteria.</title>
        <authorList>
            <person name="Hitch T.C.A."/>
        </authorList>
    </citation>
    <scope>NUCLEOTIDE SEQUENCE [LARGE SCALE GENOMIC DNA]</scope>
    <source>
        <strain evidence="10 11">Sanger_31</strain>
    </source>
</reference>
<evidence type="ECO:0000313" key="11">
    <source>
        <dbReference type="Proteomes" id="UP001208131"/>
    </source>
</evidence>
<evidence type="ECO:0000259" key="8">
    <source>
        <dbReference type="Pfam" id="PF01643"/>
    </source>
</evidence>
<evidence type="ECO:0000256" key="7">
    <source>
        <dbReference type="ARBA" id="ARBA00023160"/>
    </source>
</evidence>
<dbReference type="Pfam" id="PF01643">
    <property type="entry name" value="Acyl-ACP_TE"/>
    <property type="match status" value="1"/>
</dbReference>
<dbReference type="PANTHER" id="PTHR31727">
    <property type="entry name" value="OLEOYL-ACYL CARRIER PROTEIN THIOESTERASE 1, CHLOROPLASTIC"/>
    <property type="match status" value="1"/>
</dbReference>
<name>A0AAE3LHA6_9FIRM</name>
<comment type="caution">
    <text evidence="10">The sequence shown here is derived from an EMBL/GenBank/DDBJ whole genome shotgun (WGS) entry which is preliminary data.</text>
</comment>
<keyword evidence="2" id="KW-0444">Lipid biosynthesis</keyword>
<sequence length="237" mass="27903">MYEMKRTVNCSQIGSHGIIRNSCLVDLLQDCSVIHLDTHPVMSPFFEKENCVMFLVSRQLDIVRRPEQNEKLTVKTWTYELKRMYGYRNTVIYDENGDICVKSIASGAFMDKTSQRPIKVPQELVDRVKLYPKLDMEYLPRKIALPDTEPQVYEDIPVLKCYIDMNEHVNNARYLDITDEFVENESAVKRIRVEYKNPLKRGKAIKTLVYTDEGRKFVELCDENNKPYCITEYDYRS</sequence>
<keyword evidence="3" id="KW-0378">Hydrolase</keyword>
<dbReference type="EMBL" id="JAOQJZ010000003">
    <property type="protein sequence ID" value="MCU6705255.1"/>
    <property type="molecule type" value="Genomic_DNA"/>
</dbReference>